<evidence type="ECO:0000256" key="4">
    <source>
        <dbReference type="ARBA" id="ARBA00022884"/>
    </source>
</evidence>
<dbReference type="InterPro" id="IPR001737">
    <property type="entry name" value="KsgA/Erm"/>
</dbReference>
<dbReference type="GO" id="GO:0000179">
    <property type="term" value="F:rRNA (adenine-N6,N6-)-dimethyltransferase activity"/>
    <property type="evidence" value="ECO:0007669"/>
    <property type="project" value="InterPro"/>
</dbReference>
<organism evidence="6">
    <name type="scientific">mine drainage metagenome</name>
    <dbReference type="NCBI Taxonomy" id="410659"/>
    <lineage>
        <taxon>unclassified sequences</taxon>
        <taxon>metagenomes</taxon>
        <taxon>ecological metagenomes</taxon>
    </lineage>
</organism>
<name>T1ACX3_9ZZZZ</name>
<keyword evidence="3" id="KW-0949">S-adenosyl-L-methionine</keyword>
<evidence type="ECO:0000256" key="1">
    <source>
        <dbReference type="ARBA" id="ARBA00022603"/>
    </source>
</evidence>
<evidence type="ECO:0000259" key="5">
    <source>
        <dbReference type="SMART" id="SM00650"/>
    </source>
</evidence>
<feature type="non-terminal residue" evidence="6">
    <location>
        <position position="153"/>
    </location>
</feature>
<accession>T1ACX3</accession>
<keyword evidence="2 6" id="KW-0808">Transferase</keyword>
<dbReference type="InterPro" id="IPR029063">
    <property type="entry name" value="SAM-dependent_MTases_sf"/>
</dbReference>
<keyword evidence="4" id="KW-0694">RNA-binding</keyword>
<reference evidence="6" key="2">
    <citation type="journal article" date="2014" name="ISME J.">
        <title>Microbial stratification in low pH oxic and suboxic macroscopic growths along an acid mine drainage.</title>
        <authorList>
            <person name="Mendez-Garcia C."/>
            <person name="Mesa V."/>
            <person name="Sprenger R.R."/>
            <person name="Richter M."/>
            <person name="Diez M.S."/>
            <person name="Solano J."/>
            <person name="Bargiela R."/>
            <person name="Golyshina O.V."/>
            <person name="Manteca A."/>
            <person name="Ramos J.L."/>
            <person name="Gallego J.R."/>
            <person name="Llorente I."/>
            <person name="Martins Dos Santos V.A."/>
            <person name="Jensen O.N."/>
            <person name="Pelaez A.I."/>
            <person name="Sanchez J."/>
            <person name="Ferrer M."/>
        </authorList>
    </citation>
    <scope>NUCLEOTIDE SEQUENCE</scope>
</reference>
<dbReference type="Pfam" id="PF00398">
    <property type="entry name" value="RrnaAD"/>
    <property type="match status" value="1"/>
</dbReference>
<keyword evidence="1 6" id="KW-0489">Methyltransferase</keyword>
<dbReference type="InterPro" id="IPR020598">
    <property type="entry name" value="rRNA_Ade_methylase_Trfase_N"/>
</dbReference>
<evidence type="ECO:0000256" key="3">
    <source>
        <dbReference type="ARBA" id="ARBA00022691"/>
    </source>
</evidence>
<dbReference type="SMART" id="SM00650">
    <property type="entry name" value="rADc"/>
    <property type="match status" value="1"/>
</dbReference>
<evidence type="ECO:0000256" key="2">
    <source>
        <dbReference type="ARBA" id="ARBA00022679"/>
    </source>
</evidence>
<comment type="caution">
    <text evidence="6">The sequence shown here is derived from an EMBL/GenBank/DDBJ whole genome shotgun (WGS) entry which is preliminary data.</text>
</comment>
<feature type="domain" description="Ribosomal RNA adenine methylase transferase N-terminal" evidence="5">
    <location>
        <begin position="1"/>
        <end position="142"/>
    </location>
</feature>
<sequence length="153" mass="17032">MTLALARRHVDVIALELDPVWARKLAGVVRGGGVSQVRVVRADVLTFPLPSRPFRVVGNLPFGATTAILRRLLADPRIPLQRADLIVQWEVARKRSAIPLDTLLGTTWAPWWEFELGDWIPSTAFKPVPRAEACHLVIRRRTPPLLPPSMAVA</sequence>
<dbReference type="Gene3D" id="3.40.50.150">
    <property type="entry name" value="Vaccinia Virus protein VP39"/>
    <property type="match status" value="1"/>
</dbReference>
<dbReference type="EMBL" id="AUZY01010138">
    <property type="protein sequence ID" value="EQD39705.1"/>
    <property type="molecule type" value="Genomic_DNA"/>
</dbReference>
<dbReference type="GO" id="GO:0003723">
    <property type="term" value="F:RNA binding"/>
    <property type="evidence" value="ECO:0007669"/>
    <property type="project" value="UniProtKB-KW"/>
</dbReference>
<dbReference type="EC" id="2.1.1.-" evidence="6"/>
<proteinExistence type="predicted"/>
<evidence type="ECO:0000313" key="6">
    <source>
        <dbReference type="EMBL" id="EQD39705.1"/>
    </source>
</evidence>
<dbReference type="PROSITE" id="PS51689">
    <property type="entry name" value="SAM_RNA_A_N6_MT"/>
    <property type="match status" value="1"/>
</dbReference>
<reference evidence="6" key="1">
    <citation type="submission" date="2013-08" db="EMBL/GenBank/DDBJ databases">
        <authorList>
            <person name="Mendez C."/>
            <person name="Richter M."/>
            <person name="Ferrer M."/>
            <person name="Sanchez J."/>
        </authorList>
    </citation>
    <scope>NUCLEOTIDE SEQUENCE</scope>
</reference>
<dbReference type="SUPFAM" id="SSF53335">
    <property type="entry name" value="S-adenosyl-L-methionine-dependent methyltransferases"/>
    <property type="match status" value="1"/>
</dbReference>
<dbReference type="AlphaFoldDB" id="T1ACX3"/>
<protein>
    <submittedName>
        <fullName evidence="6">Ribosomal RNA adenine methylase transferase</fullName>
        <ecNumber evidence="6">2.1.1.-</ecNumber>
    </submittedName>
</protein>
<gene>
    <name evidence="6" type="ORF">B1B_15256</name>
</gene>